<dbReference type="RefSeq" id="WP_330816176.1">
    <property type="nucleotide sequence ID" value="NZ_JAZBJO010000058.1"/>
</dbReference>
<dbReference type="EC" id="2.8.3.-" evidence="2"/>
<dbReference type="GO" id="GO:0016740">
    <property type="term" value="F:transferase activity"/>
    <property type="evidence" value="ECO:0007669"/>
    <property type="project" value="UniProtKB-KW"/>
</dbReference>
<name>A0ABU7QC62_9ACTN</name>
<dbReference type="InterPro" id="IPR050483">
    <property type="entry name" value="CoA-transferase_III_domain"/>
</dbReference>
<proteinExistence type="predicted"/>
<dbReference type="InterPro" id="IPR044855">
    <property type="entry name" value="CoA-Trfase_III_dom3_sf"/>
</dbReference>
<dbReference type="Gene3D" id="3.30.1540.10">
    <property type="entry name" value="formyl-coa transferase, domain 3"/>
    <property type="match status" value="1"/>
</dbReference>
<dbReference type="PANTHER" id="PTHR48207:SF3">
    <property type="entry name" value="SUCCINATE--HYDROXYMETHYLGLUTARATE COA-TRANSFERASE"/>
    <property type="match status" value="1"/>
</dbReference>
<gene>
    <name evidence="2" type="ORF">V2J94_44795</name>
</gene>
<organism evidence="2 3">
    <name type="scientific">Streptomyces asiaticus subsp. ignotus</name>
    <dbReference type="NCBI Taxonomy" id="3098222"/>
    <lineage>
        <taxon>Bacteria</taxon>
        <taxon>Bacillati</taxon>
        <taxon>Actinomycetota</taxon>
        <taxon>Actinomycetes</taxon>
        <taxon>Kitasatosporales</taxon>
        <taxon>Streptomycetaceae</taxon>
        <taxon>Streptomyces</taxon>
        <taxon>Streptomyces violaceusniger group</taxon>
    </lineage>
</organism>
<dbReference type="SUPFAM" id="SSF89796">
    <property type="entry name" value="CoA-transferase family III (CaiB/BaiF)"/>
    <property type="match status" value="1"/>
</dbReference>
<sequence length="391" mass="41445">MDESALSGVRVADFSRVLAGPLVTMTLGDLGADVIKVEPPRGDDTRQWGPPHAPDGNATYFLAANRNKRSLVLDLKSQADRETARRLIRHSDVLVENFRPGVMDRLGFGWEDAHKLNPNLIYCSISGFGREAGAGMVGYDAVIQAVGGLMSVTGTPDADPVKAGVAVVDVLAGLNALTGILAALHARQNGMGGQRVDVSLLNSVLSALANHSSAYLNADVVPARVGNAHPSIEPYSTFPTADGTLMLCVGNDRQFVALCGALGMPGLATDTRFATNEARVSHRDELRPVLVTALAGHDRRHWTSVLSSVGVPCGSVNDLADAFRMAESLGLKPIDRLDGFASVRSPIGLSATPPRTRLTPPHLDEHGPELRAWLDGPTSTLLPPNSLEKIQ</sequence>
<dbReference type="EMBL" id="JAZBJO010000058">
    <property type="protein sequence ID" value="MEE4598870.1"/>
    <property type="molecule type" value="Genomic_DNA"/>
</dbReference>
<dbReference type="InterPro" id="IPR003673">
    <property type="entry name" value="CoA-Trfase_fam_III"/>
</dbReference>
<dbReference type="PANTHER" id="PTHR48207">
    <property type="entry name" value="SUCCINATE--HYDROXYMETHYLGLUTARATE COA-TRANSFERASE"/>
    <property type="match status" value="1"/>
</dbReference>
<dbReference type="Gene3D" id="3.40.50.10540">
    <property type="entry name" value="Crotonobetainyl-coa:carnitine coa-transferase, domain 1"/>
    <property type="match status" value="1"/>
</dbReference>
<evidence type="ECO:0000313" key="2">
    <source>
        <dbReference type="EMBL" id="MEE4598870.1"/>
    </source>
</evidence>
<dbReference type="Pfam" id="PF02515">
    <property type="entry name" value="CoA_transf_3"/>
    <property type="match status" value="1"/>
</dbReference>
<dbReference type="InterPro" id="IPR023606">
    <property type="entry name" value="CoA-Trfase_III_dom_1_sf"/>
</dbReference>
<evidence type="ECO:0000313" key="3">
    <source>
        <dbReference type="Proteomes" id="UP001354709"/>
    </source>
</evidence>
<protein>
    <submittedName>
        <fullName evidence="2">CoA transferase</fullName>
        <ecNumber evidence="2">2.8.3.-</ecNumber>
    </submittedName>
</protein>
<comment type="caution">
    <text evidence="2">The sequence shown here is derived from an EMBL/GenBank/DDBJ whole genome shotgun (WGS) entry which is preliminary data.</text>
</comment>
<reference evidence="2 3" key="1">
    <citation type="submission" date="2023-11" db="EMBL/GenBank/DDBJ databases">
        <title>30 novel species of actinomycetes from the DSMZ collection.</title>
        <authorList>
            <person name="Nouioui I."/>
        </authorList>
    </citation>
    <scope>NUCLEOTIDE SEQUENCE [LARGE SCALE GENOMIC DNA]</scope>
    <source>
        <strain evidence="2 3">DSM 41524</strain>
    </source>
</reference>
<evidence type="ECO:0000256" key="1">
    <source>
        <dbReference type="ARBA" id="ARBA00022679"/>
    </source>
</evidence>
<keyword evidence="1 2" id="KW-0808">Transferase</keyword>
<accession>A0ABU7QC62</accession>
<dbReference type="Proteomes" id="UP001354709">
    <property type="component" value="Unassembled WGS sequence"/>
</dbReference>
<keyword evidence="3" id="KW-1185">Reference proteome</keyword>